<dbReference type="RefSeq" id="WP_268006599.1">
    <property type="nucleotide sequence ID" value="NZ_CP104067.1"/>
</dbReference>
<sequence length="365" mass="39608">MTTIHDFATTLEYCADHGLRAAVAVVVETDGSVYRRAGARSVITEDGQILGVISGGCAEQDLLEHAKETWQTGQTLQAQYDFRSPDDLLWGMGAGCNGALTVCLIPFDPSTNPELADRLQADLRQRADACEPYVCVTIVQSSDPNAWPIGPVTATDVFYLQDLPEVSAAKPLLVRRTWAGTDVQLFVEVVSPRPRLVVFGAGEDARPLVHFAAAADWHVTVVDHRVEFASSTRFPEAAAIRVVRRDEYASLDLDDAAFAVVMMHNYHLDRDLLQNLLPRPLSYLGVLGPRSRFDGLLQEVRAAGVAVEAASLTKVHSPVGLDIGAQTPEEIALSVIAEAMARRRARTGRSLRERVGTADVQGAPT</sequence>
<feature type="domain" description="XdhC Rossmann" evidence="2">
    <location>
        <begin position="196"/>
        <end position="338"/>
    </location>
</feature>
<dbReference type="InterPro" id="IPR003777">
    <property type="entry name" value="XdhC_CoxI"/>
</dbReference>
<dbReference type="InterPro" id="IPR052698">
    <property type="entry name" value="MoCofactor_Util/Proc"/>
</dbReference>
<name>A0ABY6ZII0_9BACL</name>
<feature type="domain" description="XdhC- CoxI" evidence="1">
    <location>
        <begin position="16"/>
        <end position="80"/>
    </location>
</feature>
<evidence type="ECO:0000313" key="4">
    <source>
        <dbReference type="Proteomes" id="UP001164761"/>
    </source>
</evidence>
<proteinExistence type="predicted"/>
<dbReference type="Pfam" id="PF13478">
    <property type="entry name" value="XdhC_C"/>
    <property type="match status" value="1"/>
</dbReference>
<evidence type="ECO:0000259" key="2">
    <source>
        <dbReference type="Pfam" id="PF13478"/>
    </source>
</evidence>
<keyword evidence="4" id="KW-1185">Reference proteome</keyword>
<evidence type="ECO:0000259" key="1">
    <source>
        <dbReference type="Pfam" id="PF02625"/>
    </source>
</evidence>
<dbReference type="EMBL" id="CP104067">
    <property type="protein sequence ID" value="WAH42724.1"/>
    <property type="molecule type" value="Genomic_DNA"/>
</dbReference>
<dbReference type="PANTHER" id="PTHR30388">
    <property type="entry name" value="ALDEHYDE OXIDOREDUCTASE MOLYBDENUM COFACTOR ASSEMBLY PROTEIN"/>
    <property type="match status" value="1"/>
</dbReference>
<dbReference type="InterPro" id="IPR027051">
    <property type="entry name" value="XdhC_Rossmann_dom"/>
</dbReference>
<accession>A0ABY6ZII0</accession>
<dbReference type="Proteomes" id="UP001164761">
    <property type="component" value="Chromosome"/>
</dbReference>
<dbReference type="Pfam" id="PF02625">
    <property type="entry name" value="XdhC_CoxI"/>
    <property type="match status" value="1"/>
</dbReference>
<protein>
    <submittedName>
        <fullName evidence="3">XdhC family protein</fullName>
    </submittedName>
</protein>
<organism evidence="3 4">
    <name type="scientific">Alicyclobacillus fastidiosus</name>
    <dbReference type="NCBI Taxonomy" id="392011"/>
    <lineage>
        <taxon>Bacteria</taxon>
        <taxon>Bacillati</taxon>
        <taxon>Bacillota</taxon>
        <taxon>Bacilli</taxon>
        <taxon>Bacillales</taxon>
        <taxon>Alicyclobacillaceae</taxon>
        <taxon>Alicyclobacillus</taxon>
    </lineage>
</organism>
<evidence type="ECO:0000313" key="3">
    <source>
        <dbReference type="EMBL" id="WAH42724.1"/>
    </source>
</evidence>
<dbReference type="PANTHER" id="PTHR30388:SF6">
    <property type="entry name" value="XANTHINE DEHYDROGENASE SUBUNIT A-RELATED"/>
    <property type="match status" value="1"/>
</dbReference>
<dbReference type="Gene3D" id="3.40.50.720">
    <property type="entry name" value="NAD(P)-binding Rossmann-like Domain"/>
    <property type="match status" value="1"/>
</dbReference>
<reference evidence="3" key="1">
    <citation type="submission" date="2022-08" db="EMBL/GenBank/DDBJ databases">
        <title>Alicyclobacillus fastidiosus DSM 17978, complete genome.</title>
        <authorList>
            <person name="Wang Q."/>
            <person name="Cai R."/>
            <person name="Wang Z."/>
        </authorList>
    </citation>
    <scope>NUCLEOTIDE SEQUENCE</scope>
    <source>
        <strain evidence="3">DSM 17978</strain>
    </source>
</reference>
<gene>
    <name evidence="3" type="ORF">NZD89_04625</name>
</gene>